<dbReference type="InterPro" id="IPR036908">
    <property type="entry name" value="RlpA-like_sf"/>
</dbReference>
<dbReference type="PANTHER" id="PTHR31836">
    <property type="match status" value="1"/>
</dbReference>
<name>A0A9W4XHV0_9ASCO</name>
<keyword evidence="6" id="KW-1185">Reference proteome</keyword>
<protein>
    <recommendedName>
        <fullName evidence="4">RlpA-like protein double-psi beta-barrel domain-containing protein</fullName>
    </recommendedName>
</protein>
<evidence type="ECO:0000313" key="6">
    <source>
        <dbReference type="Proteomes" id="UP001152885"/>
    </source>
</evidence>
<keyword evidence="1 3" id="KW-0732">Signal</keyword>
<evidence type="ECO:0000256" key="2">
    <source>
        <dbReference type="SAM" id="MobiDB-lite"/>
    </source>
</evidence>
<feature type="chain" id="PRO_5040882805" description="RlpA-like protein double-psi beta-barrel domain-containing protein" evidence="3">
    <location>
        <begin position="19"/>
        <end position="205"/>
    </location>
</feature>
<dbReference type="InterPro" id="IPR009009">
    <property type="entry name" value="RlpA-like_DPBB"/>
</dbReference>
<dbReference type="CDD" id="cd22191">
    <property type="entry name" value="DPBB_RlpA_EXP_N-like"/>
    <property type="match status" value="1"/>
</dbReference>
<dbReference type="Pfam" id="PF03330">
    <property type="entry name" value="DPBB_1"/>
    <property type="match status" value="1"/>
</dbReference>
<feature type="domain" description="RlpA-like protein double-psi beta-barrel" evidence="4">
    <location>
        <begin position="151"/>
        <end position="201"/>
    </location>
</feature>
<dbReference type="Gene3D" id="2.40.40.10">
    <property type="entry name" value="RlpA-like domain"/>
    <property type="match status" value="1"/>
</dbReference>
<evidence type="ECO:0000256" key="3">
    <source>
        <dbReference type="SAM" id="SignalP"/>
    </source>
</evidence>
<dbReference type="InterPro" id="IPR051477">
    <property type="entry name" value="Expansin_CellWall"/>
</dbReference>
<gene>
    <name evidence="5" type="ORF">CANVERA_P3950</name>
</gene>
<evidence type="ECO:0000259" key="4">
    <source>
        <dbReference type="Pfam" id="PF03330"/>
    </source>
</evidence>
<reference evidence="5" key="1">
    <citation type="submission" date="2022-12" db="EMBL/GenBank/DDBJ databases">
        <authorList>
            <person name="Brejova B."/>
        </authorList>
    </citation>
    <scope>NUCLEOTIDE SEQUENCE</scope>
</reference>
<dbReference type="SUPFAM" id="SSF50685">
    <property type="entry name" value="Barwin-like endoglucanases"/>
    <property type="match status" value="1"/>
</dbReference>
<sequence length="205" mass="21887">MKFTTILLSSLLTTFINAAPALVETVIITAYTTVVVDQDGIHYTPTQTATLLADASQTYSILPTSEAISLVTPSQTEIQQSQTPSTSSSIPSSSSQPSGSVKSGEGTYYDVSVGATACGTYHANSEYIVALSKDLYDENNIDGNPNNNPLCGKKIKAFYQGKSVEVTVVDRCEGCAYNDLDFSPSAFSQLADQGLGRIDITWQWA</sequence>
<evidence type="ECO:0000256" key="1">
    <source>
        <dbReference type="ARBA" id="ARBA00022729"/>
    </source>
</evidence>
<feature type="region of interest" description="Disordered" evidence="2">
    <location>
        <begin position="72"/>
        <end position="102"/>
    </location>
</feature>
<evidence type="ECO:0000313" key="5">
    <source>
        <dbReference type="EMBL" id="CAI5759437.1"/>
    </source>
</evidence>
<organism evidence="5 6">
    <name type="scientific">Candida verbasci</name>
    <dbReference type="NCBI Taxonomy" id="1227364"/>
    <lineage>
        <taxon>Eukaryota</taxon>
        <taxon>Fungi</taxon>
        <taxon>Dikarya</taxon>
        <taxon>Ascomycota</taxon>
        <taxon>Saccharomycotina</taxon>
        <taxon>Pichiomycetes</taxon>
        <taxon>Debaryomycetaceae</taxon>
        <taxon>Candida/Lodderomyces clade</taxon>
        <taxon>Candida</taxon>
    </lineage>
</organism>
<dbReference type="OrthoDB" id="623670at2759"/>
<dbReference type="AlphaFoldDB" id="A0A9W4XHV0"/>
<feature type="signal peptide" evidence="3">
    <location>
        <begin position="1"/>
        <end position="18"/>
    </location>
</feature>
<proteinExistence type="predicted"/>
<dbReference type="Proteomes" id="UP001152885">
    <property type="component" value="Unassembled WGS sequence"/>
</dbReference>
<accession>A0A9W4XHV0</accession>
<comment type="caution">
    <text evidence="5">The sequence shown here is derived from an EMBL/GenBank/DDBJ whole genome shotgun (WGS) entry which is preliminary data.</text>
</comment>
<dbReference type="EMBL" id="CANTUO010000004">
    <property type="protein sequence ID" value="CAI5759437.1"/>
    <property type="molecule type" value="Genomic_DNA"/>
</dbReference>
<feature type="compositionally biased region" description="Low complexity" evidence="2">
    <location>
        <begin position="72"/>
        <end position="98"/>
    </location>
</feature>
<dbReference type="PANTHER" id="PTHR31836:SF28">
    <property type="entry name" value="SRCR DOMAIN-CONTAINING PROTEIN-RELATED"/>
    <property type="match status" value="1"/>
</dbReference>